<dbReference type="Gene3D" id="3.60.21.10">
    <property type="match status" value="1"/>
</dbReference>
<protein>
    <submittedName>
        <fullName evidence="4">Sphingomyelin phosphodiesterase B (Trinotate prediction)</fullName>
    </submittedName>
</protein>
<dbReference type="PANTHER" id="PTHR10340:SF57">
    <property type="entry name" value="METALLOPHOS DOMAIN-CONTAINING PROTEIN"/>
    <property type="match status" value="1"/>
</dbReference>
<keyword evidence="1" id="KW-0378">Hydrolase</keyword>
<evidence type="ECO:0000313" key="4">
    <source>
        <dbReference type="EMBL" id="NDJ92875.1"/>
    </source>
</evidence>
<dbReference type="GO" id="GO:0016787">
    <property type="term" value="F:hydrolase activity"/>
    <property type="evidence" value="ECO:0007669"/>
    <property type="project" value="UniProtKB-KW"/>
</dbReference>
<dbReference type="EMBL" id="GHBP01001769">
    <property type="protein sequence ID" value="NDJ92875.1"/>
    <property type="molecule type" value="Transcribed_RNA"/>
</dbReference>
<dbReference type="Pfam" id="PF00149">
    <property type="entry name" value="Metallophos"/>
    <property type="match status" value="1"/>
</dbReference>
<reference evidence="4" key="1">
    <citation type="submission" date="2018-11" db="EMBL/GenBank/DDBJ databases">
        <title>Henneguya salminicola genome and transcriptome.</title>
        <authorList>
            <person name="Yahalomi D."/>
            <person name="Atkinson S.D."/>
            <person name="Neuhof M."/>
            <person name="Chang E.S."/>
            <person name="Philippe H."/>
            <person name="Cartwright P."/>
            <person name="Bartholomew J.L."/>
            <person name="Huchon D."/>
        </authorList>
    </citation>
    <scope>NUCLEOTIDE SEQUENCE</scope>
    <source>
        <strain evidence="4">Hz1</strain>
        <tissue evidence="4">Whole</tissue>
    </source>
</reference>
<accession>A0A6G3MFR2</accession>
<sequence>MAISRILFFTHVKSIDKTIKVIHISDIHYDPNYCVHGSADCLDPLCCHINSIPTIPGSKRSSRVYGEYKCDTSRALLHSLFNFLKTLDFDVIYFVGDSNSHDSWAKNINSNSAVIKYVFRAFKLYFPDKKIYSCLGNHEAHPVNRITSNHNFCTHQYPLLN</sequence>
<keyword evidence="2" id="KW-0325">Glycoprotein</keyword>
<dbReference type="AlphaFoldDB" id="A0A6G3MFR2"/>
<evidence type="ECO:0000259" key="3">
    <source>
        <dbReference type="Pfam" id="PF00149"/>
    </source>
</evidence>
<proteinExistence type="predicted"/>
<dbReference type="InterPro" id="IPR004843">
    <property type="entry name" value="Calcineurin-like_PHP"/>
</dbReference>
<name>A0A6G3MFR2_HENSL</name>
<dbReference type="InterPro" id="IPR029052">
    <property type="entry name" value="Metallo-depent_PP-like"/>
</dbReference>
<dbReference type="PANTHER" id="PTHR10340">
    <property type="entry name" value="SPHINGOMYELIN PHOSPHODIESTERASE"/>
    <property type="match status" value="1"/>
</dbReference>
<evidence type="ECO:0000256" key="2">
    <source>
        <dbReference type="ARBA" id="ARBA00023180"/>
    </source>
</evidence>
<evidence type="ECO:0000256" key="1">
    <source>
        <dbReference type="ARBA" id="ARBA00022801"/>
    </source>
</evidence>
<dbReference type="SUPFAM" id="SSF56300">
    <property type="entry name" value="Metallo-dependent phosphatases"/>
    <property type="match status" value="1"/>
</dbReference>
<feature type="domain" description="Calcineurin-like phosphoesterase" evidence="3">
    <location>
        <begin position="19"/>
        <end position="141"/>
    </location>
</feature>
<organism evidence="4">
    <name type="scientific">Henneguya salminicola</name>
    <name type="common">Myxosporean</name>
    <dbReference type="NCBI Taxonomy" id="69463"/>
    <lineage>
        <taxon>Eukaryota</taxon>
        <taxon>Metazoa</taxon>
        <taxon>Cnidaria</taxon>
        <taxon>Myxozoa</taxon>
        <taxon>Myxosporea</taxon>
        <taxon>Bivalvulida</taxon>
        <taxon>Platysporina</taxon>
        <taxon>Myxobolidae</taxon>
        <taxon>Henneguya</taxon>
    </lineage>
</organism>